<reference evidence="2" key="3">
    <citation type="submission" date="2015-06" db="UniProtKB">
        <authorList>
            <consortium name="EnsemblMetazoa"/>
        </authorList>
    </citation>
    <scope>IDENTIFICATION</scope>
</reference>
<reference evidence="3" key="1">
    <citation type="submission" date="2012-12" db="EMBL/GenBank/DDBJ databases">
        <authorList>
            <person name="Hellsten U."/>
            <person name="Grimwood J."/>
            <person name="Chapman J.A."/>
            <person name="Shapiro H."/>
            <person name="Aerts A."/>
            <person name="Otillar R.P."/>
            <person name="Terry A.Y."/>
            <person name="Boore J.L."/>
            <person name="Simakov O."/>
            <person name="Marletaz F."/>
            <person name="Cho S.-J."/>
            <person name="Edsinger-Gonzales E."/>
            <person name="Havlak P."/>
            <person name="Kuo D.-H."/>
            <person name="Larsson T."/>
            <person name="Lv J."/>
            <person name="Arendt D."/>
            <person name="Savage R."/>
            <person name="Osoegawa K."/>
            <person name="de Jong P."/>
            <person name="Lindberg D.R."/>
            <person name="Seaver E.C."/>
            <person name="Weisblat D.A."/>
            <person name="Putnam N.H."/>
            <person name="Grigoriev I.V."/>
            <person name="Rokhsar D.S."/>
        </authorList>
    </citation>
    <scope>NUCLEOTIDE SEQUENCE</scope>
    <source>
        <strain evidence="3">I ESC-2004</strain>
    </source>
</reference>
<dbReference type="EMBL" id="AMQN01010950">
    <property type="status" value="NOT_ANNOTATED_CDS"/>
    <property type="molecule type" value="Genomic_DNA"/>
</dbReference>
<proteinExistence type="predicted"/>
<dbReference type="EMBL" id="KB308591">
    <property type="protein sequence ID" value="ELT97332.1"/>
    <property type="molecule type" value="Genomic_DNA"/>
</dbReference>
<evidence type="ECO:0000313" key="3">
    <source>
        <dbReference type="Proteomes" id="UP000014760"/>
    </source>
</evidence>
<sequence>MSKVGLFTVFDILRMIPIDFETLLQFYFLFELTSSTETSNYSVYKLWQAKPLITKGFVVAWGQALRLEWFVPLRTKKIVTERYWVVFSFLKETESSVGSFTSCLNLRRRPKLPTTVFTSYGKRNLWSVHFK</sequence>
<dbReference type="EMBL" id="AMQN01010949">
    <property type="status" value="NOT_ANNOTATED_CDS"/>
    <property type="molecule type" value="Genomic_DNA"/>
</dbReference>
<organism evidence="1">
    <name type="scientific">Capitella teleta</name>
    <name type="common">Polychaete worm</name>
    <dbReference type="NCBI Taxonomy" id="283909"/>
    <lineage>
        <taxon>Eukaryota</taxon>
        <taxon>Metazoa</taxon>
        <taxon>Spiralia</taxon>
        <taxon>Lophotrochozoa</taxon>
        <taxon>Annelida</taxon>
        <taxon>Polychaeta</taxon>
        <taxon>Sedentaria</taxon>
        <taxon>Scolecida</taxon>
        <taxon>Capitellidae</taxon>
        <taxon>Capitella</taxon>
    </lineage>
</organism>
<name>R7TUV4_CAPTE</name>
<accession>R7TUV4</accession>
<evidence type="ECO:0000313" key="2">
    <source>
        <dbReference type="EnsemblMetazoa" id="CapteP204848"/>
    </source>
</evidence>
<dbReference type="Proteomes" id="UP000014760">
    <property type="component" value="Unassembled WGS sequence"/>
</dbReference>
<dbReference type="AlphaFoldDB" id="R7TUV4"/>
<evidence type="ECO:0000313" key="1">
    <source>
        <dbReference type="EMBL" id="ELT97332.1"/>
    </source>
</evidence>
<keyword evidence="3" id="KW-1185">Reference proteome</keyword>
<gene>
    <name evidence="1" type="ORF">CAPTEDRAFT_204848</name>
</gene>
<protein>
    <submittedName>
        <fullName evidence="1 2">Uncharacterized protein</fullName>
    </submittedName>
</protein>
<reference evidence="1 3" key="2">
    <citation type="journal article" date="2013" name="Nature">
        <title>Insights into bilaterian evolution from three spiralian genomes.</title>
        <authorList>
            <person name="Simakov O."/>
            <person name="Marletaz F."/>
            <person name="Cho S.J."/>
            <person name="Edsinger-Gonzales E."/>
            <person name="Havlak P."/>
            <person name="Hellsten U."/>
            <person name="Kuo D.H."/>
            <person name="Larsson T."/>
            <person name="Lv J."/>
            <person name="Arendt D."/>
            <person name="Savage R."/>
            <person name="Osoegawa K."/>
            <person name="de Jong P."/>
            <person name="Grimwood J."/>
            <person name="Chapman J.A."/>
            <person name="Shapiro H."/>
            <person name="Aerts A."/>
            <person name="Otillar R.P."/>
            <person name="Terry A.Y."/>
            <person name="Boore J.L."/>
            <person name="Grigoriev I.V."/>
            <person name="Lindberg D.R."/>
            <person name="Seaver E.C."/>
            <person name="Weisblat D.A."/>
            <person name="Putnam N.H."/>
            <person name="Rokhsar D.S."/>
        </authorList>
    </citation>
    <scope>NUCLEOTIDE SEQUENCE</scope>
    <source>
        <strain evidence="1 3">I ESC-2004</strain>
    </source>
</reference>
<dbReference type="HOGENOM" id="CLU_1929569_0_0_1"/>
<dbReference type="EnsemblMetazoa" id="CapteT204848">
    <property type="protein sequence ID" value="CapteP204848"/>
    <property type="gene ID" value="CapteG204848"/>
</dbReference>